<proteinExistence type="predicted"/>
<name>A0A6B0U021_9RHOB</name>
<dbReference type="RefSeq" id="WP_160856271.1">
    <property type="nucleotide sequence ID" value="NZ_WUWG01000007.1"/>
</dbReference>
<organism evidence="2 3">
    <name type="scientific">Oceanomicrobium pacificus</name>
    <dbReference type="NCBI Taxonomy" id="2692916"/>
    <lineage>
        <taxon>Bacteria</taxon>
        <taxon>Pseudomonadati</taxon>
        <taxon>Pseudomonadota</taxon>
        <taxon>Alphaproteobacteria</taxon>
        <taxon>Rhodobacterales</taxon>
        <taxon>Paracoccaceae</taxon>
        <taxon>Oceanomicrobium</taxon>
    </lineage>
</organism>
<protein>
    <submittedName>
        <fullName evidence="2">Uncharacterized protein</fullName>
    </submittedName>
</protein>
<feature type="chain" id="PRO_5025565681" evidence="1">
    <location>
        <begin position="23"/>
        <end position="151"/>
    </location>
</feature>
<evidence type="ECO:0000313" key="3">
    <source>
        <dbReference type="Proteomes" id="UP000436016"/>
    </source>
</evidence>
<keyword evidence="3" id="KW-1185">Reference proteome</keyword>
<comment type="caution">
    <text evidence="2">The sequence shown here is derived from an EMBL/GenBank/DDBJ whole genome shotgun (WGS) entry which is preliminary data.</text>
</comment>
<reference evidence="2 3" key="1">
    <citation type="submission" date="2019-12" db="EMBL/GenBank/DDBJ databases">
        <title>Strain KN286 was isolated from seawater, which was collected from Caroline Seamount in the tropical western Pacific.</title>
        <authorList>
            <person name="Wang Q."/>
        </authorList>
    </citation>
    <scope>NUCLEOTIDE SEQUENCE [LARGE SCALE GENOMIC DNA]</scope>
    <source>
        <strain evidence="2 3">KN286</strain>
    </source>
</reference>
<sequence length="151" mass="16157">MTYTRLFTSLLTLFVAASPVAALDQSAELGLTPTDAGLKLQLTLPEEALLPADASPDDLGFLLAILADPAPFFRFLGPGRCHVAEAEVERLPASDGQRQIAARYGFRCTDGRPDRLAVDLFDMFPGLDAVALDGMSRPLTAADRLIDLPAN</sequence>
<gene>
    <name evidence="2" type="ORF">GSH16_14235</name>
</gene>
<evidence type="ECO:0000256" key="1">
    <source>
        <dbReference type="SAM" id="SignalP"/>
    </source>
</evidence>
<feature type="signal peptide" evidence="1">
    <location>
        <begin position="1"/>
        <end position="22"/>
    </location>
</feature>
<dbReference type="Proteomes" id="UP000436016">
    <property type="component" value="Unassembled WGS sequence"/>
</dbReference>
<dbReference type="EMBL" id="WUWG01000007">
    <property type="protein sequence ID" value="MXU66603.1"/>
    <property type="molecule type" value="Genomic_DNA"/>
</dbReference>
<dbReference type="AlphaFoldDB" id="A0A6B0U021"/>
<accession>A0A6B0U021</accession>
<evidence type="ECO:0000313" key="2">
    <source>
        <dbReference type="EMBL" id="MXU66603.1"/>
    </source>
</evidence>
<keyword evidence="1" id="KW-0732">Signal</keyword>